<dbReference type="InterPro" id="IPR045584">
    <property type="entry name" value="Pilin-like"/>
</dbReference>
<feature type="non-terminal residue" evidence="2">
    <location>
        <position position="189"/>
    </location>
</feature>
<dbReference type="Proteomes" id="UP000230384">
    <property type="component" value="Unassembled WGS sequence"/>
</dbReference>
<dbReference type="AlphaFoldDB" id="A0A2M8GH93"/>
<comment type="caution">
    <text evidence="2">The sequence shown here is derived from an EMBL/GenBank/DDBJ whole genome shotgun (WGS) entry which is preliminary data.</text>
</comment>
<feature type="transmembrane region" description="Helical" evidence="1">
    <location>
        <begin position="12"/>
        <end position="38"/>
    </location>
</feature>
<evidence type="ECO:0000313" key="3">
    <source>
        <dbReference type="Proteomes" id="UP000230384"/>
    </source>
</evidence>
<keyword evidence="1" id="KW-0812">Transmembrane</keyword>
<evidence type="ECO:0000313" key="2">
    <source>
        <dbReference type="EMBL" id="PJC76805.1"/>
    </source>
</evidence>
<proteinExistence type="predicted"/>
<organism evidence="2 3">
    <name type="scientific">Candidatus Shapirobacteria bacterium CG_4_8_14_3_um_filter_39_11</name>
    <dbReference type="NCBI Taxonomy" id="1974875"/>
    <lineage>
        <taxon>Bacteria</taxon>
        <taxon>Candidatus Shapironibacteriota</taxon>
    </lineage>
</organism>
<gene>
    <name evidence="2" type="ORF">CO010_01635</name>
</gene>
<keyword evidence="1" id="KW-1133">Transmembrane helix</keyword>
<dbReference type="Gene3D" id="3.30.700.10">
    <property type="entry name" value="Glycoprotein, Type 4 Pilin"/>
    <property type="match status" value="1"/>
</dbReference>
<accession>A0A2M8GH93</accession>
<reference evidence="3" key="1">
    <citation type="submission" date="2017-09" db="EMBL/GenBank/DDBJ databases">
        <title>Depth-based differentiation of microbial function through sediment-hosted aquifers and enrichment of novel symbionts in the deep terrestrial subsurface.</title>
        <authorList>
            <person name="Probst A.J."/>
            <person name="Ladd B."/>
            <person name="Jarett J.K."/>
            <person name="Geller-Mcgrath D.E."/>
            <person name="Sieber C.M.K."/>
            <person name="Emerson J.B."/>
            <person name="Anantharaman K."/>
            <person name="Thomas B.C."/>
            <person name="Malmstrom R."/>
            <person name="Stieglmeier M."/>
            <person name="Klingl A."/>
            <person name="Woyke T."/>
            <person name="Ryan C.M."/>
            <person name="Banfield J.F."/>
        </authorList>
    </citation>
    <scope>NUCLEOTIDE SEQUENCE [LARGE SCALE GENOMIC DNA]</scope>
</reference>
<sequence length="189" mass="20483">MKSKIKNQRSKILGFTMIELLIVIAVLGVLAVAVLSAINPLEQINRGRDTGSRSDSEQILSAVERFYTIQQYYPWMKAADDTDQFDWGSLMTSVTRATGGALIVDVLAAVGSEEIKQSFADRLKDVKYGLFAYKKLGTENSPYICFSPKSASFQTEAASRCDGTLPGDWPSSACANTTGCGTKGNCVCL</sequence>
<dbReference type="Pfam" id="PF07963">
    <property type="entry name" value="N_methyl"/>
    <property type="match status" value="1"/>
</dbReference>
<protein>
    <recommendedName>
        <fullName evidence="4">Type II secretion system protein GspG C-terminal domain-containing protein</fullName>
    </recommendedName>
</protein>
<evidence type="ECO:0000256" key="1">
    <source>
        <dbReference type="SAM" id="Phobius"/>
    </source>
</evidence>
<keyword evidence="1" id="KW-0472">Membrane</keyword>
<dbReference type="InterPro" id="IPR012902">
    <property type="entry name" value="N_methyl_site"/>
</dbReference>
<dbReference type="NCBIfam" id="TIGR02532">
    <property type="entry name" value="IV_pilin_GFxxxE"/>
    <property type="match status" value="1"/>
</dbReference>
<evidence type="ECO:0008006" key="4">
    <source>
        <dbReference type="Google" id="ProtNLM"/>
    </source>
</evidence>
<dbReference type="SUPFAM" id="SSF54523">
    <property type="entry name" value="Pili subunits"/>
    <property type="match status" value="1"/>
</dbReference>
<name>A0A2M8GH93_9BACT</name>
<dbReference type="EMBL" id="PFQN01000029">
    <property type="protein sequence ID" value="PJC76805.1"/>
    <property type="molecule type" value="Genomic_DNA"/>
</dbReference>